<dbReference type="Gene3D" id="3.50.50.60">
    <property type="entry name" value="FAD/NAD(P)-binding domain"/>
    <property type="match status" value="1"/>
</dbReference>
<reference evidence="1 2" key="2">
    <citation type="submission" date="2018-11" db="EMBL/GenBank/DDBJ databases">
        <authorList>
            <consortium name="Pathogen Informatics"/>
        </authorList>
    </citation>
    <scope>NUCLEOTIDE SEQUENCE [LARGE SCALE GENOMIC DNA]</scope>
</reference>
<dbReference type="OrthoDB" id="429143at2759"/>
<reference evidence="3" key="1">
    <citation type="submission" date="2016-06" db="UniProtKB">
        <authorList>
            <consortium name="WormBaseParasite"/>
        </authorList>
    </citation>
    <scope>IDENTIFICATION</scope>
</reference>
<dbReference type="InterPro" id="IPR036188">
    <property type="entry name" value="FAD/NAD-bd_sf"/>
</dbReference>
<name>A0A183DDM3_9BILA</name>
<dbReference type="EMBL" id="UYRT01016692">
    <property type="protein sequence ID" value="VDK56221.1"/>
    <property type="molecule type" value="Genomic_DNA"/>
</dbReference>
<dbReference type="Proteomes" id="UP000271098">
    <property type="component" value="Unassembled WGS sequence"/>
</dbReference>
<proteinExistence type="predicted"/>
<dbReference type="AlphaFoldDB" id="A0A183DDM3"/>
<sequence>MFSRSTIYGEEAQLYDSPEEMRRWFPKSVSTDGIRLALFSPNDVALDPIGLCQALADRTREYGKYFFENFETKHKGQ</sequence>
<evidence type="ECO:0000313" key="1">
    <source>
        <dbReference type="EMBL" id="VDK56221.1"/>
    </source>
</evidence>
<keyword evidence="2" id="KW-1185">Reference proteome</keyword>
<protein>
    <submittedName>
        <fullName evidence="3">Aspartate aminotransferase</fullName>
    </submittedName>
</protein>
<gene>
    <name evidence="1" type="ORF">GPUH_LOCUS6815</name>
</gene>
<dbReference type="Gene3D" id="3.30.9.10">
    <property type="entry name" value="D-Amino Acid Oxidase, subunit A, domain 2"/>
    <property type="match status" value="1"/>
</dbReference>
<accession>A0A183DDM3</accession>
<organism evidence="3">
    <name type="scientific">Gongylonema pulchrum</name>
    <dbReference type="NCBI Taxonomy" id="637853"/>
    <lineage>
        <taxon>Eukaryota</taxon>
        <taxon>Metazoa</taxon>
        <taxon>Ecdysozoa</taxon>
        <taxon>Nematoda</taxon>
        <taxon>Chromadorea</taxon>
        <taxon>Rhabditida</taxon>
        <taxon>Spirurina</taxon>
        <taxon>Spiruromorpha</taxon>
        <taxon>Spiruroidea</taxon>
        <taxon>Gongylonematidae</taxon>
        <taxon>Gongylonema</taxon>
    </lineage>
</organism>
<evidence type="ECO:0000313" key="2">
    <source>
        <dbReference type="Proteomes" id="UP000271098"/>
    </source>
</evidence>
<evidence type="ECO:0000313" key="3">
    <source>
        <dbReference type="WBParaSite" id="GPUH_0000682301-mRNA-1"/>
    </source>
</evidence>
<dbReference type="WBParaSite" id="GPUH_0000682301-mRNA-1">
    <property type="protein sequence ID" value="GPUH_0000682301-mRNA-1"/>
    <property type="gene ID" value="GPUH_0000682301"/>
</dbReference>